<organism evidence="1 2">
    <name type="scientific">Fusarium albosuccineum</name>
    <dbReference type="NCBI Taxonomy" id="1237068"/>
    <lineage>
        <taxon>Eukaryota</taxon>
        <taxon>Fungi</taxon>
        <taxon>Dikarya</taxon>
        <taxon>Ascomycota</taxon>
        <taxon>Pezizomycotina</taxon>
        <taxon>Sordariomycetes</taxon>
        <taxon>Hypocreomycetidae</taxon>
        <taxon>Hypocreales</taxon>
        <taxon>Nectriaceae</taxon>
        <taxon>Fusarium</taxon>
        <taxon>Fusarium decemcellulare species complex</taxon>
    </lineage>
</organism>
<dbReference type="EMBL" id="JAADYS010001183">
    <property type="protein sequence ID" value="KAF4464497.1"/>
    <property type="molecule type" value="Genomic_DNA"/>
</dbReference>
<proteinExistence type="predicted"/>
<dbReference type="OrthoDB" id="4732339at2759"/>
<name>A0A8H4L7W9_9HYPO</name>
<dbReference type="Proteomes" id="UP000554235">
    <property type="component" value="Unassembled WGS sequence"/>
</dbReference>
<accession>A0A8H4L7W9</accession>
<keyword evidence="2" id="KW-1185">Reference proteome</keyword>
<evidence type="ECO:0000313" key="1">
    <source>
        <dbReference type="EMBL" id="KAF4464497.1"/>
    </source>
</evidence>
<protein>
    <submittedName>
        <fullName evidence="1">Uncharacterized protein</fullName>
    </submittedName>
</protein>
<comment type="caution">
    <text evidence="1">The sequence shown here is derived from an EMBL/GenBank/DDBJ whole genome shotgun (WGS) entry which is preliminary data.</text>
</comment>
<gene>
    <name evidence="1" type="ORF">FALBO_8665</name>
</gene>
<dbReference type="AlphaFoldDB" id="A0A8H4L7W9"/>
<reference evidence="1 2" key="1">
    <citation type="submission" date="2020-01" db="EMBL/GenBank/DDBJ databases">
        <title>Identification and distribution of gene clusters putatively required for synthesis of sphingolipid metabolism inhibitors in phylogenetically diverse species of the filamentous fungus Fusarium.</title>
        <authorList>
            <person name="Kim H.-S."/>
            <person name="Busman M."/>
            <person name="Brown D.W."/>
            <person name="Divon H."/>
            <person name="Uhlig S."/>
            <person name="Proctor R.H."/>
        </authorList>
    </citation>
    <scope>NUCLEOTIDE SEQUENCE [LARGE SCALE GENOMIC DNA]</scope>
    <source>
        <strain evidence="1 2">NRRL 20459</strain>
    </source>
</reference>
<evidence type="ECO:0000313" key="2">
    <source>
        <dbReference type="Proteomes" id="UP000554235"/>
    </source>
</evidence>
<sequence>MPRPRGLTVYDSPAYKEYITGADGCRWPNEIPFERDEQGRVCLPQGEVFCRMPALPGGNSLCENNTRFSTTTNLKVHIKGFHKAEVFPTRAGGSTAVALINYYADHMRLLKNEKAPGEELVPTPCKIQCTQQMPHIVADTQRHPDVSMMADNLMLANEQGAKTTLAQGADRAYIFAHRLVDLTRRRKIEAT</sequence>